<proteinExistence type="predicted"/>
<gene>
    <name evidence="2" type="ORF">CQA54_01060</name>
</gene>
<dbReference type="PROSITE" id="PS51257">
    <property type="entry name" value="PROKAR_LIPOPROTEIN"/>
    <property type="match status" value="1"/>
</dbReference>
<name>A0A3D8IT08_9HELI</name>
<dbReference type="OrthoDB" id="5372482at2"/>
<reference evidence="2 3" key="1">
    <citation type="submission" date="2018-04" db="EMBL/GenBank/DDBJ databases">
        <title>Novel Campyloabacter and Helicobacter Species and Strains.</title>
        <authorList>
            <person name="Mannion A.J."/>
            <person name="Shen Z."/>
            <person name="Fox J.G."/>
        </authorList>
    </citation>
    <scope>NUCLEOTIDE SEQUENCE [LARGE SCALE GENOMIC DNA]</scope>
    <source>
        <strain evidence="2 3">MIT 12-6600</strain>
    </source>
</reference>
<evidence type="ECO:0000259" key="1">
    <source>
        <dbReference type="Pfam" id="PF15436"/>
    </source>
</evidence>
<dbReference type="EMBL" id="NXLT01000001">
    <property type="protein sequence ID" value="RDU68427.1"/>
    <property type="molecule type" value="Genomic_DNA"/>
</dbReference>
<organism evidence="2 3">
    <name type="scientific">Helicobacter equorum</name>
    <dbReference type="NCBI Taxonomy" id="361872"/>
    <lineage>
        <taxon>Bacteria</taxon>
        <taxon>Pseudomonadati</taxon>
        <taxon>Campylobacterota</taxon>
        <taxon>Epsilonproteobacteria</taxon>
        <taxon>Campylobacterales</taxon>
        <taxon>Helicobacteraceae</taxon>
        <taxon>Helicobacter</taxon>
    </lineage>
</organism>
<comment type="caution">
    <text evidence="2">The sequence shown here is derived from an EMBL/GenBank/DDBJ whole genome shotgun (WGS) entry which is preliminary data.</text>
</comment>
<dbReference type="InterPro" id="IPR029276">
    <property type="entry name" value="PgbA_N"/>
</dbReference>
<evidence type="ECO:0000313" key="3">
    <source>
        <dbReference type="Proteomes" id="UP000256514"/>
    </source>
</evidence>
<dbReference type="Proteomes" id="UP000256514">
    <property type="component" value="Unassembled WGS sequence"/>
</dbReference>
<feature type="domain" description="Plasminogen-binding protein PgbA N-terminal" evidence="1">
    <location>
        <begin position="24"/>
        <end position="237"/>
    </location>
</feature>
<accession>A0A3D8IT08</accession>
<sequence length="242" mass="27641">MCMKWIIYIALMLSCAFGIDTKVIKTIIDSVQKDIAVFDVYDLRVGESGVILTKNTSRSIIIAKATIESIQEGRASAKIEPFDTIDQRYLPTPINQPQVGDEVLFRSFYNRAFVIAPNQESYQFVIRNNPNITFMHIDLFAAYLQQKSLNDPKPKHFKDFCPKYSIGLVFIVDSQHTNVFDCQSFALLETLPPPPNEILHTTTITPFFSRISNPGKPLGSKFKSYDSKNYFLYYDTLTHAKE</sequence>
<dbReference type="Pfam" id="PF15436">
    <property type="entry name" value="PGBA_N"/>
    <property type="match status" value="1"/>
</dbReference>
<keyword evidence="3" id="KW-1185">Reference proteome</keyword>
<evidence type="ECO:0000313" key="2">
    <source>
        <dbReference type="EMBL" id="RDU68427.1"/>
    </source>
</evidence>
<protein>
    <submittedName>
        <fullName evidence="2">Plasminogen-binding protein pgbA</fullName>
    </submittedName>
</protein>
<dbReference type="AlphaFoldDB" id="A0A3D8IT08"/>